<dbReference type="InterPro" id="IPR025932">
    <property type="entry name" value="Trypano_VSG_B_N_dom"/>
</dbReference>
<feature type="domain" description="Trypanosome variant surface glycoprotein B-type N-terminal" evidence="12">
    <location>
        <begin position="95"/>
        <end position="365"/>
    </location>
</feature>
<keyword evidence="5 11" id="KW-0732">Signal</keyword>
<evidence type="ECO:0000256" key="2">
    <source>
        <dbReference type="ARBA" id="ARBA00004609"/>
    </source>
</evidence>
<evidence type="ECO:0000256" key="8">
    <source>
        <dbReference type="ARBA" id="ARBA00023288"/>
    </source>
</evidence>
<comment type="function">
    <text evidence="1">VSG forms a coat on the surface of the parasite. The trypanosome evades the immune response of the host by expressing a series of antigenically distinct VSGs from an estimated 1000 VSG genes.</text>
</comment>
<keyword evidence="8" id="KW-0449">Lipoprotein</keyword>
<dbReference type="GO" id="GO:0005886">
    <property type="term" value="C:plasma membrane"/>
    <property type="evidence" value="ECO:0007669"/>
    <property type="project" value="UniProtKB-SubCell"/>
</dbReference>
<evidence type="ECO:0000256" key="4">
    <source>
        <dbReference type="ARBA" id="ARBA00022622"/>
    </source>
</evidence>
<dbReference type="GO" id="GO:0098552">
    <property type="term" value="C:side of membrane"/>
    <property type="evidence" value="ECO:0007669"/>
    <property type="project" value="UniProtKB-KW"/>
</dbReference>
<proteinExistence type="predicted"/>
<evidence type="ECO:0000256" key="3">
    <source>
        <dbReference type="ARBA" id="ARBA00022475"/>
    </source>
</evidence>
<evidence type="ECO:0000313" key="13">
    <source>
        <dbReference type="EMBL" id="CCD16555.1"/>
    </source>
</evidence>
<evidence type="ECO:0000313" key="14">
    <source>
        <dbReference type="Proteomes" id="UP000000702"/>
    </source>
</evidence>
<protein>
    <submittedName>
        <fullName evidence="13">Variant surface glycoprotein</fullName>
    </submittedName>
</protein>
<evidence type="ECO:0000256" key="9">
    <source>
        <dbReference type="SAM" id="Coils"/>
    </source>
</evidence>
<keyword evidence="7" id="KW-0325">Glycoprotein</keyword>
<dbReference type="AlphaFoldDB" id="F9WGW7"/>
<feature type="chain" id="PRO_5003390321" evidence="11">
    <location>
        <begin position="26"/>
        <end position="424"/>
    </location>
</feature>
<evidence type="ECO:0000256" key="11">
    <source>
        <dbReference type="SAM" id="SignalP"/>
    </source>
</evidence>
<reference evidence="13 14" key="2">
    <citation type="journal article" date="2012" name="Proc. Natl. Acad. Sci. U.S.A.">
        <title>Antigenic diversity is generated by distinct evolutionary mechanisms in African trypanosome species.</title>
        <authorList>
            <person name="Jackson A.P."/>
            <person name="Berry A."/>
            <person name="Aslett M."/>
            <person name="Allison H.C."/>
            <person name="Burton P."/>
            <person name="Vavrova-Anderson J."/>
            <person name="Brown R."/>
            <person name="Browne H."/>
            <person name="Corton N."/>
            <person name="Hauser H."/>
            <person name="Gamble J."/>
            <person name="Gilderthorp R."/>
            <person name="Marcello L."/>
            <person name="McQuillan J."/>
            <person name="Otto T.D."/>
            <person name="Quail M.A."/>
            <person name="Sanders M.J."/>
            <person name="van Tonder A."/>
            <person name="Ginger M.L."/>
            <person name="Field M.C."/>
            <person name="Barry J.D."/>
            <person name="Hertz-Fowler C."/>
            <person name="Berriman M."/>
        </authorList>
    </citation>
    <scope>NUCLEOTIDE SEQUENCE [LARGE SCALE GENOMIC DNA]</scope>
    <source>
        <strain evidence="13 14">IL3000</strain>
    </source>
</reference>
<keyword evidence="9" id="KW-0175">Coiled coil</keyword>
<evidence type="ECO:0000256" key="7">
    <source>
        <dbReference type="ARBA" id="ARBA00023180"/>
    </source>
</evidence>
<organism evidence="13 14">
    <name type="scientific">Trypanosoma congolense (strain IL3000)</name>
    <dbReference type="NCBI Taxonomy" id="1068625"/>
    <lineage>
        <taxon>Eukaryota</taxon>
        <taxon>Discoba</taxon>
        <taxon>Euglenozoa</taxon>
        <taxon>Kinetoplastea</taxon>
        <taxon>Metakinetoplastina</taxon>
        <taxon>Trypanosomatida</taxon>
        <taxon>Trypanosomatidae</taxon>
        <taxon>Trypanosoma</taxon>
        <taxon>Nannomonas</taxon>
    </lineage>
</organism>
<comment type="caution">
    <text evidence="13">The sequence shown here is derived from an EMBL/GenBank/DDBJ whole genome shotgun (WGS) entry which is preliminary data.</text>
</comment>
<feature type="signal peptide" evidence="11">
    <location>
        <begin position="1"/>
        <end position="25"/>
    </location>
</feature>
<dbReference type="Proteomes" id="UP000000702">
    <property type="component" value="Unassembled WGS sequence"/>
</dbReference>
<evidence type="ECO:0000259" key="12">
    <source>
        <dbReference type="Pfam" id="PF13206"/>
    </source>
</evidence>
<comment type="subcellular location">
    <subcellularLocation>
        <location evidence="2">Cell membrane</location>
        <topology evidence="2">Lipid-anchor</topology>
        <topology evidence="2">GPI-anchor</topology>
    </subcellularLocation>
</comment>
<feature type="coiled-coil region" evidence="9">
    <location>
        <begin position="350"/>
        <end position="384"/>
    </location>
</feature>
<evidence type="ECO:0000256" key="1">
    <source>
        <dbReference type="ARBA" id="ARBA00002523"/>
    </source>
</evidence>
<reference evidence="14" key="1">
    <citation type="submission" date="2011-07" db="EMBL/GenBank/DDBJ databases">
        <title>Divergent evolution of antigenic variation in African trypanosomes.</title>
        <authorList>
            <person name="Jackson A.P."/>
            <person name="Berry A."/>
            <person name="Allison H.C."/>
            <person name="Burton P."/>
            <person name="Anderson J."/>
            <person name="Aslett M."/>
            <person name="Brown R."/>
            <person name="Corton N."/>
            <person name="Harris D."/>
            <person name="Hauser H."/>
            <person name="Gamble J."/>
            <person name="Gilderthorp R."/>
            <person name="McQuillan J."/>
            <person name="Quail M.A."/>
            <person name="Sanders M."/>
            <person name="Van Tonder A."/>
            <person name="Ginger M.L."/>
            <person name="Donelson J.E."/>
            <person name="Field M.C."/>
            <person name="Barry J.D."/>
            <person name="Berriman M."/>
            <person name="Hertz-Fowler C."/>
        </authorList>
    </citation>
    <scope>NUCLEOTIDE SEQUENCE [LARGE SCALE GENOMIC DNA]</scope>
    <source>
        <strain evidence="14">IL3000</strain>
    </source>
</reference>
<dbReference type="EMBL" id="CAEQ01002339">
    <property type="protein sequence ID" value="CCD16555.1"/>
    <property type="molecule type" value="Genomic_DNA"/>
</dbReference>
<sequence>MPCLMNVIAVAVIICRFAKELSVQAQVNVQDIDNAEQFALLCRIYNVAKNPPIHHVDLQDPNKILEDIDSINASLAEEKQFNETEQAENSSYAQAKLNTTREAFVAQALLNQITQKAHTILEEIKRVNATRDIETVKAEFAQVIFGEGGSESNLCQATVNDMDNRSKACGKPGNEEKGESAGKNLVVDFFCLCSRRTDADGVDQVCAVHVGGKGGHHGWSEKGPWGSSSMWATIKKGCGKLIHHHPKSIEEVQEVINDFLKHLEAGGLYRWGETVRNTFKGSNRKPGMLGTGARTESDERGKGILCDGKRGYTDKRTGQPPGGVCVYYGQESDWKNITWLKQLKTALDSLATLNNQTATIQRDIEKLQRLLHRAEKIYETAKVISDIQNPAVPTNLQTAVKRLTAYNAARSNQLRPFILLFVLI</sequence>
<gene>
    <name evidence="13" type="ORF">TCIL3000_0_14690</name>
</gene>
<evidence type="ECO:0000256" key="5">
    <source>
        <dbReference type="ARBA" id="ARBA00022729"/>
    </source>
</evidence>
<keyword evidence="3" id="KW-1003">Cell membrane</keyword>
<dbReference type="VEuPathDB" id="TriTrypDB:TcIL3000_0_14690"/>
<name>F9WGW7_TRYCI</name>
<keyword evidence="6" id="KW-0472">Membrane</keyword>
<evidence type="ECO:0000256" key="6">
    <source>
        <dbReference type="ARBA" id="ARBA00023136"/>
    </source>
</evidence>
<dbReference type="Pfam" id="PF13206">
    <property type="entry name" value="VSG_B"/>
    <property type="match status" value="1"/>
</dbReference>
<accession>F9WGW7</accession>
<evidence type="ECO:0000256" key="10">
    <source>
        <dbReference type="SAM" id="MobiDB-lite"/>
    </source>
</evidence>
<keyword evidence="14" id="KW-1185">Reference proteome</keyword>
<keyword evidence="4" id="KW-0336">GPI-anchor</keyword>
<feature type="region of interest" description="Disordered" evidence="10">
    <location>
        <begin position="282"/>
        <end position="302"/>
    </location>
</feature>